<name>A0ABS9VP06_9SPHN</name>
<evidence type="ECO:0000313" key="1">
    <source>
        <dbReference type="EMBL" id="MCH8616711.1"/>
    </source>
</evidence>
<reference evidence="1 2" key="1">
    <citation type="submission" date="2022-03" db="EMBL/GenBank/DDBJ databases">
        <authorList>
            <person name="Jo J.-H."/>
            <person name="Im W.-T."/>
        </authorList>
    </citation>
    <scope>NUCLEOTIDE SEQUENCE [LARGE SCALE GENOMIC DNA]</scope>
    <source>
        <strain evidence="1 2">SM33</strain>
    </source>
</reference>
<dbReference type="RefSeq" id="WP_241447608.1">
    <property type="nucleotide sequence ID" value="NZ_JAKZHW010000002.1"/>
</dbReference>
<comment type="caution">
    <text evidence="1">The sequence shown here is derived from an EMBL/GenBank/DDBJ whole genome shotgun (WGS) entry which is preliminary data.</text>
</comment>
<organism evidence="1 2">
    <name type="scientific">Sphingomonas telluris</name>
    <dbReference type="NCBI Taxonomy" id="2907998"/>
    <lineage>
        <taxon>Bacteria</taxon>
        <taxon>Pseudomonadati</taxon>
        <taxon>Pseudomonadota</taxon>
        <taxon>Alphaproteobacteria</taxon>
        <taxon>Sphingomonadales</taxon>
        <taxon>Sphingomonadaceae</taxon>
        <taxon>Sphingomonas</taxon>
    </lineage>
</organism>
<dbReference type="InterPro" id="IPR005331">
    <property type="entry name" value="Sulfotransferase"/>
</dbReference>
<keyword evidence="2" id="KW-1185">Reference proteome</keyword>
<proteinExistence type="predicted"/>
<gene>
    <name evidence="1" type="ORF">LZ016_11445</name>
</gene>
<dbReference type="EMBL" id="JAKZHW010000002">
    <property type="protein sequence ID" value="MCH8616711.1"/>
    <property type="molecule type" value="Genomic_DNA"/>
</dbReference>
<dbReference type="Proteomes" id="UP001203058">
    <property type="component" value="Unassembled WGS sequence"/>
</dbReference>
<accession>A0ABS9VP06</accession>
<sequence>MVSQPSVPFLASFRRSWRRRVNAHFKFELDGRPIAYCYIRKNASSAFKRMMLDKHGYDGPWSGAFAFMKQNCGVGSVEDVRSASWRVYVYRDPFERAASLFRNKLVMQKDADDLLANFVRVMHSDPEDATFTEFVRWYLPAKYADPHVWAQSDHLLPVHYNCAWSMACLQDHAREIFGREIADRYFLMPANQSSEHLFNDPSEDVPVRELRQHYDRTGELPGVRALRNNETSRMIHDLYERDYELESSVQKSQPALA</sequence>
<evidence type="ECO:0000313" key="2">
    <source>
        <dbReference type="Proteomes" id="UP001203058"/>
    </source>
</evidence>
<protein>
    <submittedName>
        <fullName evidence="1">Sulfotransferase family protein</fullName>
    </submittedName>
</protein>
<dbReference type="Pfam" id="PF03567">
    <property type="entry name" value="Sulfotransfer_2"/>
    <property type="match status" value="1"/>
</dbReference>